<evidence type="ECO:0000256" key="14">
    <source>
        <dbReference type="PIRSR" id="PIRSR600175-2"/>
    </source>
</evidence>
<name>A0AAE9DF32_CAEBR</name>
<dbReference type="GO" id="GO:0006836">
    <property type="term" value="P:neurotransmitter transport"/>
    <property type="evidence" value="ECO:0007669"/>
    <property type="project" value="UniProtKB-KW"/>
</dbReference>
<evidence type="ECO:0000256" key="8">
    <source>
        <dbReference type="ARBA" id="ARBA00022989"/>
    </source>
</evidence>
<organism evidence="20 21">
    <name type="scientific">Caenorhabditis briggsae</name>
    <dbReference type="NCBI Taxonomy" id="6238"/>
    <lineage>
        <taxon>Eukaryota</taxon>
        <taxon>Metazoa</taxon>
        <taxon>Ecdysozoa</taxon>
        <taxon>Nematoda</taxon>
        <taxon>Chromadorea</taxon>
        <taxon>Rhabditida</taxon>
        <taxon>Rhabditina</taxon>
        <taxon>Rhabditomorpha</taxon>
        <taxon>Rhabditoidea</taxon>
        <taxon>Rhabditidae</taxon>
        <taxon>Peloderinae</taxon>
        <taxon>Caenorhabditis</taxon>
    </lineage>
</organism>
<feature type="transmembrane region" description="Helical" evidence="17">
    <location>
        <begin position="637"/>
        <end position="659"/>
    </location>
</feature>
<feature type="domain" description="TdIF1 C-terminal" evidence="19">
    <location>
        <begin position="216"/>
        <end position="291"/>
    </location>
</feature>
<sequence length="949" mass="107502">MFDRMTGNGNGNKMNMRISILDELLNREMDGSSDGSSARVNSLKHVIKRNKMDMADDAPSSLDLMRRIFQAEISREIHQIMERHTRTTLWPAIENLRKNGHVVDESVLNGLYCNILEAAKKLYQTKEDEPTPPPTNGNGFLDIGLGVGIQDQDSHDNNLKRGYESDSSDVSGVSHCSDAKRRRGRPRKDEEAYRLEMTPPTMNEVIRWNPDRIDMNTRFVTATKIAQVLGMPPSILFNKYPRMFRYSCDEDDKNILHDQNRLIRAPGRCYLLAAEDARQLVSPNYFQDILNASFLISEPLLSKIRNKAAATYDKFEKSHRKTVFSFPESPKSLVMQLVPTDDPDEKIRRPSNGIQNATLPTGGPVIEEQKDPAREQWSGKLDFLLSVVGFAVDLGNIWRFPYLCFKNGGGVFLIPYSIMVLLTGVPLFYMELCLGQYYRKGAITTWGRICPLFKGIGYCVILTAFYVDFFYNVILAWGLHYLYTSFSFNLPWASCNNTYNSAACYEPHWSEDGTTMCRSANESVSAEKISAAEEYFYKGFLGLHEANAPNSHVIRSMTDLGGVRWDIALSLFVVYLICYFSMWKGIHTSGKVVWFTALFPYVVLGILFIRGVTLPGWQKGIEYYLRPNFEMLRKPSVWQDAATQVFFSLGPGFGVLMAYSSYNDFHNNVYVDALFTSFINCATSFLSGFVIFSVLGYMSCKSGKPIEAVAQEGPGLVFVVYPEALSTMPYAPFWSVLFFLMLMTLGLDSSFGGSEAIITGLSDEFPILKKNREIFVGCLFSFYMIIGTAMCTDGGILIMEWLIIYGTTWGLLIAVFCEAMVIAYIYGLRQFVRDVKEMMGFRPGNYWKFCWSCAAPAILLSMITSNFINYQALTYQDYTYPTAANVIGIIFALSGASFIPFVGIYKFINARGNTMAEKWERVTMPYRKRPNQTEYIPIPTTQPHCDIML</sequence>
<feature type="transmembrane region" description="Helical" evidence="17">
    <location>
        <begin position="774"/>
        <end position="803"/>
    </location>
</feature>
<gene>
    <name evidence="20" type="ORF">L3Y34_001994</name>
</gene>
<feature type="compositionally biased region" description="Basic and acidic residues" evidence="16">
    <location>
        <begin position="152"/>
        <end position="164"/>
    </location>
</feature>
<dbReference type="PANTHER" id="PTHR11616">
    <property type="entry name" value="SODIUM/CHLORIDE DEPENDENT TRANSPORTER"/>
    <property type="match status" value="1"/>
</dbReference>
<feature type="transmembrane region" description="Helical" evidence="17">
    <location>
        <begin position="731"/>
        <end position="753"/>
    </location>
</feature>
<dbReference type="Pfam" id="PF21229">
    <property type="entry name" value="TdIF1_2nd"/>
    <property type="match status" value="1"/>
</dbReference>
<dbReference type="Pfam" id="PF18192">
    <property type="entry name" value="DNTTIP1_dimer"/>
    <property type="match status" value="1"/>
</dbReference>
<evidence type="ECO:0000256" key="13">
    <source>
        <dbReference type="PIRSR" id="PIRSR600175-1"/>
    </source>
</evidence>
<feature type="transmembrane region" description="Helical" evidence="17">
    <location>
        <begin position="671"/>
        <end position="695"/>
    </location>
</feature>
<evidence type="ECO:0000256" key="1">
    <source>
        <dbReference type="ARBA" id="ARBA00004651"/>
    </source>
</evidence>
<dbReference type="CDD" id="cd11556">
    <property type="entry name" value="SLC6sbd_SERT-like_u1"/>
    <property type="match status" value="1"/>
</dbReference>
<dbReference type="Pfam" id="PF00209">
    <property type="entry name" value="SNF"/>
    <property type="match status" value="1"/>
</dbReference>
<reference evidence="20 21" key="1">
    <citation type="submission" date="2022-05" db="EMBL/GenBank/DDBJ databases">
        <title>Chromosome-level reference genomes for two strains of Caenorhabditis briggsae: an improved platform for comparative genomics.</title>
        <authorList>
            <person name="Stevens L."/>
            <person name="Andersen E.C."/>
        </authorList>
    </citation>
    <scope>NUCLEOTIDE SEQUENCE [LARGE SCALE GENOMIC DNA]</scope>
    <source>
        <strain evidence="20">QX1410_ONT</strain>
        <tissue evidence="20">Whole-organism</tissue>
    </source>
</reference>
<keyword evidence="9 13" id="KW-0915">Sodium</keyword>
<keyword evidence="7 15" id="KW-0769">Symport</keyword>
<keyword evidence="6" id="KW-0532">Neurotransmitter transport</keyword>
<comment type="similarity">
    <text evidence="15">Belongs to the sodium:neurotransmitter symporter (SNF) (TC 2.A.22) family.</text>
</comment>
<feature type="binding site" evidence="13">
    <location>
        <position position="749"/>
    </location>
    <ligand>
        <name>Na(+)</name>
        <dbReference type="ChEBI" id="CHEBI:29101"/>
        <label>1</label>
    </ligand>
</feature>
<evidence type="ECO:0000256" key="16">
    <source>
        <dbReference type="SAM" id="MobiDB-lite"/>
    </source>
</evidence>
<evidence type="ECO:0000256" key="10">
    <source>
        <dbReference type="ARBA" id="ARBA00023136"/>
    </source>
</evidence>
<proteinExistence type="inferred from homology"/>
<feature type="binding site" evidence="13">
    <location>
        <position position="648"/>
    </location>
    <ligand>
        <name>Na(+)</name>
        <dbReference type="ChEBI" id="CHEBI:29101"/>
        <label>1</label>
    </ligand>
</feature>
<feature type="region of interest" description="Disordered" evidence="16">
    <location>
        <begin position="125"/>
        <end position="190"/>
    </location>
</feature>
<dbReference type="PROSITE" id="PS50267">
    <property type="entry name" value="NA_NEUROTRAN_SYMP_3"/>
    <property type="match status" value="1"/>
</dbReference>
<evidence type="ECO:0000256" key="17">
    <source>
        <dbReference type="SAM" id="Phobius"/>
    </source>
</evidence>
<evidence type="ECO:0000313" key="21">
    <source>
        <dbReference type="Proteomes" id="UP000827892"/>
    </source>
</evidence>
<dbReference type="InterPro" id="IPR049121">
    <property type="entry name" value="TdIF1_C"/>
</dbReference>
<dbReference type="GO" id="GO:0008504">
    <property type="term" value="F:monoamine transmembrane transporter activity"/>
    <property type="evidence" value="ECO:0007669"/>
    <property type="project" value="UniProtKB-ARBA"/>
</dbReference>
<dbReference type="GO" id="GO:0046872">
    <property type="term" value="F:metal ion binding"/>
    <property type="evidence" value="ECO:0007669"/>
    <property type="project" value="UniProtKB-KW"/>
</dbReference>
<dbReference type="PANTHER" id="PTHR11616:SF320">
    <property type="entry name" value="SODIUM-DEPENDENT NORADRENALINE TRANSPORTER"/>
    <property type="match status" value="1"/>
</dbReference>
<evidence type="ECO:0000313" key="20">
    <source>
        <dbReference type="EMBL" id="ULU02111.1"/>
    </source>
</evidence>
<feature type="domain" description="DNTTIP1 dimerisation" evidence="18">
    <location>
        <begin position="60"/>
        <end position="125"/>
    </location>
</feature>
<feature type="binding site" evidence="13">
    <location>
        <position position="745"/>
    </location>
    <ligand>
        <name>Na(+)</name>
        <dbReference type="ChEBI" id="CHEBI:29101"/>
        <label>1</label>
    </ligand>
</feature>
<feature type="binding site" evidence="13">
    <location>
        <position position="389"/>
    </location>
    <ligand>
        <name>Na(+)</name>
        <dbReference type="ChEBI" id="CHEBI:29101"/>
        <label>1</label>
    </ligand>
</feature>
<feature type="transmembrane region" description="Helical" evidence="17">
    <location>
        <begin position="592"/>
        <end position="617"/>
    </location>
</feature>
<evidence type="ECO:0000256" key="3">
    <source>
        <dbReference type="ARBA" id="ARBA00022475"/>
    </source>
</evidence>
<keyword evidence="5 13" id="KW-0479">Metal-binding</keyword>
<evidence type="ECO:0000256" key="9">
    <source>
        <dbReference type="ARBA" id="ARBA00023053"/>
    </source>
</evidence>
<feature type="disulfide bond" evidence="14">
    <location>
        <begin position="495"/>
        <end position="504"/>
    </location>
</feature>
<dbReference type="PROSITE" id="PS00754">
    <property type="entry name" value="NA_NEUROTRAN_SYMP_2"/>
    <property type="match status" value="1"/>
</dbReference>
<dbReference type="GO" id="GO:0005886">
    <property type="term" value="C:plasma membrane"/>
    <property type="evidence" value="ECO:0007669"/>
    <property type="project" value="UniProtKB-SubCell"/>
</dbReference>
<feature type="transmembrane region" description="Helical" evidence="17">
    <location>
        <begin position="849"/>
        <end position="870"/>
    </location>
</feature>
<dbReference type="GO" id="GO:0015378">
    <property type="term" value="F:sodium:chloride symporter activity"/>
    <property type="evidence" value="ECO:0007669"/>
    <property type="project" value="UniProtKB-ARBA"/>
</dbReference>
<feature type="binding site" evidence="13">
    <location>
        <position position="391"/>
    </location>
    <ligand>
        <name>Na(+)</name>
        <dbReference type="ChEBI" id="CHEBI:29101"/>
        <label>1</label>
    </ligand>
</feature>
<feature type="transmembrane region" description="Helical" evidence="17">
    <location>
        <begin position="455"/>
        <end position="483"/>
    </location>
</feature>
<dbReference type="PRINTS" id="PR00176">
    <property type="entry name" value="NANEUSMPORT"/>
</dbReference>
<dbReference type="InterPro" id="IPR000175">
    <property type="entry name" value="Na/ntran_symport"/>
</dbReference>
<dbReference type="PROSITE" id="PS00610">
    <property type="entry name" value="NA_NEUROTRAN_SYMP_1"/>
    <property type="match status" value="1"/>
</dbReference>
<dbReference type="GO" id="GO:0090493">
    <property type="term" value="P:catecholamine uptake"/>
    <property type="evidence" value="ECO:0007669"/>
    <property type="project" value="UniProtKB-ARBA"/>
</dbReference>
<keyword evidence="11 14" id="KW-1015">Disulfide bond</keyword>
<protein>
    <recommendedName>
        <fullName evidence="15">Transporter</fullName>
    </recommendedName>
</protein>
<keyword evidence="12" id="KW-0325">Glycoprotein</keyword>
<evidence type="ECO:0000256" key="12">
    <source>
        <dbReference type="ARBA" id="ARBA00023180"/>
    </source>
</evidence>
<keyword evidence="3" id="KW-1003">Cell membrane</keyword>
<dbReference type="EMBL" id="CP090893">
    <property type="protein sequence ID" value="ULU02111.1"/>
    <property type="molecule type" value="Genomic_DNA"/>
</dbReference>
<feature type="transmembrane region" description="Helical" evidence="17">
    <location>
        <begin position="413"/>
        <end position="434"/>
    </location>
</feature>
<feature type="transmembrane region" description="Helical" evidence="17">
    <location>
        <begin position="809"/>
        <end position="828"/>
    </location>
</feature>
<evidence type="ECO:0000259" key="19">
    <source>
        <dbReference type="Pfam" id="PF21229"/>
    </source>
</evidence>
<evidence type="ECO:0000256" key="2">
    <source>
        <dbReference type="ARBA" id="ARBA00022448"/>
    </source>
</evidence>
<evidence type="ECO:0000256" key="7">
    <source>
        <dbReference type="ARBA" id="ARBA00022847"/>
    </source>
</evidence>
<keyword evidence="2 15" id="KW-0813">Transport</keyword>
<evidence type="ECO:0000256" key="4">
    <source>
        <dbReference type="ARBA" id="ARBA00022692"/>
    </source>
</evidence>
<dbReference type="AlphaFoldDB" id="A0AAE9DF32"/>
<evidence type="ECO:0000259" key="18">
    <source>
        <dbReference type="Pfam" id="PF18192"/>
    </source>
</evidence>
<keyword evidence="4 15" id="KW-0812">Transmembrane</keyword>
<dbReference type="SUPFAM" id="SSF161070">
    <property type="entry name" value="SNF-like"/>
    <property type="match status" value="1"/>
</dbReference>
<evidence type="ECO:0000256" key="15">
    <source>
        <dbReference type="RuleBase" id="RU003732"/>
    </source>
</evidence>
<feature type="transmembrane region" description="Helical" evidence="17">
    <location>
        <begin position="882"/>
        <end position="908"/>
    </location>
</feature>
<comment type="subcellular location">
    <subcellularLocation>
        <location evidence="1">Cell membrane</location>
        <topology evidence="1">Multi-pass membrane protein</topology>
    </subcellularLocation>
</comment>
<feature type="transmembrane region" description="Helical" evidence="17">
    <location>
        <begin position="562"/>
        <end position="580"/>
    </location>
</feature>
<feature type="binding site" evidence="13">
    <location>
        <position position="680"/>
    </location>
    <ligand>
        <name>Na(+)</name>
        <dbReference type="ChEBI" id="CHEBI:29101"/>
        <label>1</label>
    </ligand>
</feature>
<evidence type="ECO:0000256" key="11">
    <source>
        <dbReference type="ARBA" id="ARBA00023157"/>
    </source>
</evidence>
<dbReference type="InterPro" id="IPR041384">
    <property type="entry name" value="DNTTIP1_dimer"/>
</dbReference>
<dbReference type="GO" id="GO:0003677">
    <property type="term" value="F:DNA binding"/>
    <property type="evidence" value="ECO:0007669"/>
    <property type="project" value="InterPro"/>
</dbReference>
<feature type="binding site" evidence="13">
    <location>
        <position position="392"/>
    </location>
    <ligand>
        <name>Na(+)</name>
        <dbReference type="ChEBI" id="CHEBI:29101"/>
        <label>1</label>
    </ligand>
</feature>
<dbReference type="Proteomes" id="UP000827892">
    <property type="component" value="Chromosome III"/>
</dbReference>
<feature type="binding site" evidence="13">
    <location>
        <position position="396"/>
    </location>
    <ligand>
        <name>Na(+)</name>
        <dbReference type="ChEBI" id="CHEBI:29101"/>
        <label>1</label>
    </ligand>
</feature>
<keyword evidence="8 17" id="KW-1133">Transmembrane helix</keyword>
<dbReference type="InterPro" id="IPR037272">
    <property type="entry name" value="SNS_sf"/>
</dbReference>
<keyword evidence="10 17" id="KW-0472">Membrane</keyword>
<feature type="region of interest" description="Disordered" evidence="16">
    <location>
        <begin position="345"/>
        <end position="365"/>
    </location>
</feature>
<evidence type="ECO:0000256" key="6">
    <source>
        <dbReference type="ARBA" id="ARBA00022775"/>
    </source>
</evidence>
<evidence type="ECO:0000256" key="5">
    <source>
        <dbReference type="ARBA" id="ARBA00022723"/>
    </source>
</evidence>
<accession>A0AAE9DF32</accession>
<feature type="binding site" evidence="13">
    <location>
        <position position="748"/>
    </location>
    <ligand>
        <name>Na(+)</name>
        <dbReference type="ChEBI" id="CHEBI:29101"/>
        <label>1</label>
    </ligand>
</feature>